<evidence type="ECO:0000259" key="3">
    <source>
        <dbReference type="PROSITE" id="PS50110"/>
    </source>
</evidence>
<evidence type="ECO:0000256" key="1">
    <source>
        <dbReference type="ARBA" id="ARBA00022553"/>
    </source>
</evidence>
<proteinExistence type="predicted"/>
<dbReference type="InterPro" id="IPR050595">
    <property type="entry name" value="Bact_response_regulator"/>
</dbReference>
<dbReference type="InterPro" id="IPR001789">
    <property type="entry name" value="Sig_transdc_resp-reg_receiver"/>
</dbReference>
<dbReference type="PANTHER" id="PTHR44591">
    <property type="entry name" value="STRESS RESPONSE REGULATOR PROTEIN 1"/>
    <property type="match status" value="1"/>
</dbReference>
<protein>
    <recommendedName>
        <fullName evidence="3">Response regulatory domain-containing protein</fullName>
    </recommendedName>
</protein>
<accession>A0A1L3GNS5</accession>
<dbReference type="PROSITE" id="PS50110">
    <property type="entry name" value="RESPONSE_REGULATORY"/>
    <property type="match status" value="1"/>
</dbReference>
<dbReference type="RefSeq" id="WP_072283551.1">
    <property type="nucleotide sequence ID" value="NZ_CP015519.1"/>
</dbReference>
<dbReference type="AlphaFoldDB" id="A0A1L3GNS5"/>
<dbReference type="PANTHER" id="PTHR44591:SF3">
    <property type="entry name" value="RESPONSE REGULATORY DOMAIN-CONTAINING PROTEIN"/>
    <property type="match status" value="1"/>
</dbReference>
<evidence type="ECO:0000313" key="5">
    <source>
        <dbReference type="Proteomes" id="UP000182517"/>
    </source>
</evidence>
<gene>
    <name evidence="4" type="ORF">A7E78_06905</name>
</gene>
<dbReference type="SMART" id="SM00448">
    <property type="entry name" value="REC"/>
    <property type="match status" value="1"/>
</dbReference>
<dbReference type="SUPFAM" id="SSF52172">
    <property type="entry name" value="CheY-like"/>
    <property type="match status" value="1"/>
</dbReference>
<dbReference type="KEGG" id="pef:A7E78_06905"/>
<dbReference type="Gene3D" id="3.40.50.2300">
    <property type="match status" value="1"/>
</dbReference>
<dbReference type="GO" id="GO:0000160">
    <property type="term" value="P:phosphorelay signal transduction system"/>
    <property type="evidence" value="ECO:0007669"/>
    <property type="project" value="InterPro"/>
</dbReference>
<feature type="domain" description="Response regulatory" evidence="3">
    <location>
        <begin position="3"/>
        <end position="120"/>
    </location>
</feature>
<dbReference type="InterPro" id="IPR011006">
    <property type="entry name" value="CheY-like_superfamily"/>
</dbReference>
<name>A0A1L3GNS5_9BACT</name>
<evidence type="ECO:0000313" key="4">
    <source>
        <dbReference type="EMBL" id="APG27587.1"/>
    </source>
</evidence>
<keyword evidence="5" id="KW-1185">Reference proteome</keyword>
<organism evidence="4 5">
    <name type="scientific">Syntrophotalea acetylenivorans</name>
    <dbReference type="NCBI Taxonomy" id="1842532"/>
    <lineage>
        <taxon>Bacteria</taxon>
        <taxon>Pseudomonadati</taxon>
        <taxon>Thermodesulfobacteriota</taxon>
        <taxon>Desulfuromonadia</taxon>
        <taxon>Desulfuromonadales</taxon>
        <taxon>Syntrophotaleaceae</taxon>
        <taxon>Syntrophotalea</taxon>
    </lineage>
</organism>
<evidence type="ECO:0000256" key="2">
    <source>
        <dbReference type="PROSITE-ProRule" id="PRU00169"/>
    </source>
</evidence>
<dbReference type="OrthoDB" id="9790791at2"/>
<keyword evidence="1 2" id="KW-0597">Phosphoprotein</keyword>
<dbReference type="STRING" id="1842532.A7E78_06905"/>
<dbReference type="EMBL" id="CP015519">
    <property type="protein sequence ID" value="APG27587.1"/>
    <property type="molecule type" value="Genomic_DNA"/>
</dbReference>
<dbReference type="Proteomes" id="UP000182517">
    <property type="component" value="Chromosome"/>
</dbReference>
<dbReference type="Pfam" id="PF00072">
    <property type="entry name" value="Response_reg"/>
    <property type="match status" value="1"/>
</dbReference>
<feature type="modified residue" description="4-aspartylphosphate" evidence="2">
    <location>
        <position position="52"/>
    </location>
</feature>
<reference evidence="4 5" key="1">
    <citation type="journal article" date="2017" name="Genome Announc.">
        <title>Complete Genome Sequences of Two Acetylene-Fermenting Pelobacter acetylenicus Strains.</title>
        <authorList>
            <person name="Sutton J.M."/>
            <person name="Baesman S.M."/>
            <person name="Fierst J.L."/>
            <person name="Poret-Peterson A.T."/>
            <person name="Oremland R.S."/>
            <person name="Dunlap D.S."/>
            <person name="Akob D.M."/>
        </authorList>
    </citation>
    <scope>NUCLEOTIDE SEQUENCE [LARGE SCALE GENOMIC DNA]</scope>
    <source>
        <strain evidence="4 5">SFB93</strain>
    </source>
</reference>
<sequence>MKQILIVEDQVDILNLLEMILRAEDREILMAESGEKALEFAQETRPEVVLLDIMLPGEINGYEVARSLKNDPRTANCSIIVMTAKVQEQDKLEALKAGADEFIGKPFNIEDLKNKVMKFLE</sequence>